<gene>
    <name evidence="3" type="ordered locus">Dfer_1941</name>
</gene>
<dbReference type="CDD" id="cd05233">
    <property type="entry name" value="SDR_c"/>
    <property type="match status" value="1"/>
</dbReference>
<dbReference type="Proteomes" id="UP000002011">
    <property type="component" value="Chromosome"/>
</dbReference>
<keyword evidence="2" id="KW-0560">Oxidoreductase</keyword>
<evidence type="ECO:0000256" key="2">
    <source>
        <dbReference type="ARBA" id="ARBA00023002"/>
    </source>
</evidence>
<organism evidence="3 4">
    <name type="scientific">Dyadobacter fermentans (strain ATCC 700827 / DSM 18053 / CIP 107007 / KCTC 52180 / NS114)</name>
    <dbReference type="NCBI Taxonomy" id="471854"/>
    <lineage>
        <taxon>Bacteria</taxon>
        <taxon>Pseudomonadati</taxon>
        <taxon>Bacteroidota</taxon>
        <taxon>Cytophagia</taxon>
        <taxon>Cytophagales</taxon>
        <taxon>Spirosomataceae</taxon>
        <taxon>Dyadobacter</taxon>
    </lineage>
</organism>
<reference evidence="3 4" key="1">
    <citation type="journal article" date="2009" name="Stand. Genomic Sci.">
        <title>Complete genome sequence of Dyadobacter fermentans type strain (NS114).</title>
        <authorList>
            <person name="Lang E."/>
            <person name="Lapidus A."/>
            <person name="Chertkov O."/>
            <person name="Brettin T."/>
            <person name="Detter J.C."/>
            <person name="Han C."/>
            <person name="Copeland A."/>
            <person name="Glavina Del Rio T."/>
            <person name="Nolan M."/>
            <person name="Chen F."/>
            <person name="Lucas S."/>
            <person name="Tice H."/>
            <person name="Cheng J.F."/>
            <person name="Land M."/>
            <person name="Hauser L."/>
            <person name="Chang Y.J."/>
            <person name="Jeffries C.D."/>
            <person name="Kopitz M."/>
            <person name="Bruce D."/>
            <person name="Goodwin L."/>
            <person name="Pitluck S."/>
            <person name="Ovchinnikova G."/>
            <person name="Pati A."/>
            <person name="Ivanova N."/>
            <person name="Mavrommatis K."/>
            <person name="Chen A."/>
            <person name="Palaniappan K."/>
            <person name="Chain P."/>
            <person name="Bristow J."/>
            <person name="Eisen J.A."/>
            <person name="Markowitz V."/>
            <person name="Hugenholtz P."/>
            <person name="Goker M."/>
            <person name="Rohde M."/>
            <person name="Kyrpides N.C."/>
            <person name="Klenk H.P."/>
        </authorList>
    </citation>
    <scope>NUCLEOTIDE SEQUENCE [LARGE SCALE GENOMIC DNA]</scope>
    <source>
        <strain evidence="4">ATCC 700827 / DSM 18053 / CIP 107007 / KCTC 52180 / NS114</strain>
    </source>
</reference>
<dbReference type="HOGENOM" id="CLU_010194_1_0_10"/>
<dbReference type="PANTHER" id="PTHR43669">
    <property type="entry name" value="5-KETO-D-GLUCONATE 5-REDUCTASE"/>
    <property type="match status" value="1"/>
</dbReference>
<evidence type="ECO:0000313" key="3">
    <source>
        <dbReference type="EMBL" id="ACT93166.1"/>
    </source>
</evidence>
<accession>C6VW34</accession>
<dbReference type="PANTHER" id="PTHR43669:SF3">
    <property type="entry name" value="ALCOHOL DEHYDROGENASE, PUTATIVE (AFU_ORTHOLOGUE AFUA_3G03445)-RELATED"/>
    <property type="match status" value="1"/>
</dbReference>
<name>C6VW34_DYAFD</name>
<dbReference type="AlphaFoldDB" id="C6VW34"/>
<comment type="similarity">
    <text evidence="1">Belongs to the short-chain dehydrogenases/reductases (SDR) family.</text>
</comment>
<dbReference type="InterPro" id="IPR002347">
    <property type="entry name" value="SDR_fam"/>
</dbReference>
<dbReference type="SUPFAM" id="SSF51735">
    <property type="entry name" value="NAD(P)-binding Rossmann-fold domains"/>
    <property type="match status" value="1"/>
</dbReference>
<dbReference type="EMBL" id="CP001619">
    <property type="protein sequence ID" value="ACT93166.1"/>
    <property type="molecule type" value="Genomic_DNA"/>
</dbReference>
<evidence type="ECO:0000256" key="1">
    <source>
        <dbReference type="ARBA" id="ARBA00006484"/>
    </source>
</evidence>
<dbReference type="InterPro" id="IPR036291">
    <property type="entry name" value="NAD(P)-bd_dom_sf"/>
</dbReference>
<dbReference type="KEGG" id="dfe:Dfer_1941"/>
<keyword evidence="4" id="KW-1185">Reference proteome</keyword>
<dbReference type="GO" id="GO:0016491">
    <property type="term" value="F:oxidoreductase activity"/>
    <property type="evidence" value="ECO:0007669"/>
    <property type="project" value="UniProtKB-KW"/>
</dbReference>
<sequence length="258" mass="27484">MKTLKDKVAVVTGGNRGIGYSTAQILAEAGAKVVITGRDKESVNNASAELGVKGFIADQRKLETLDELAKSLEDQVGKIDVLFLNAGLGTFQPVSSTPEDVYDLIMDTNLKGTFFTVQKLIPLLNDGASVIFNASVTPILGIPGSSVYAASNAAIVSLARILSKELSDRKIRVNTVSPGTIRAGVHTPSEEEQKKNLMPSEKRSAFENALERRMLLKRYGTACEVGNAVKFLASDESSFVNGSVLTVDGGVTVDSLNY</sequence>
<dbReference type="PRINTS" id="PR00080">
    <property type="entry name" value="SDRFAMILY"/>
</dbReference>
<dbReference type="Gene3D" id="3.40.50.720">
    <property type="entry name" value="NAD(P)-binding Rossmann-like Domain"/>
    <property type="match status" value="1"/>
</dbReference>
<evidence type="ECO:0000313" key="4">
    <source>
        <dbReference type="Proteomes" id="UP000002011"/>
    </source>
</evidence>
<dbReference type="FunFam" id="3.40.50.720:FF:000084">
    <property type="entry name" value="Short-chain dehydrogenase reductase"/>
    <property type="match status" value="1"/>
</dbReference>
<protein>
    <submittedName>
        <fullName evidence="3">Short-chain dehydrogenase/reductase SDR</fullName>
    </submittedName>
</protein>
<dbReference type="eggNOG" id="COG1028">
    <property type="taxonomic scope" value="Bacteria"/>
</dbReference>
<dbReference type="Pfam" id="PF13561">
    <property type="entry name" value="adh_short_C2"/>
    <property type="match status" value="1"/>
</dbReference>
<dbReference type="OrthoDB" id="9804104at2"/>
<dbReference type="PRINTS" id="PR00081">
    <property type="entry name" value="GDHRDH"/>
</dbReference>
<dbReference type="STRING" id="471854.Dfer_1941"/>
<proteinExistence type="inferred from homology"/>